<evidence type="ECO:0000313" key="3">
    <source>
        <dbReference type="EMBL" id="PWN32720.1"/>
    </source>
</evidence>
<dbReference type="Pfam" id="PF03765">
    <property type="entry name" value="CRAL_TRIO_N"/>
    <property type="match status" value="1"/>
</dbReference>
<evidence type="ECO:0000313" key="4">
    <source>
        <dbReference type="Proteomes" id="UP000245771"/>
    </source>
</evidence>
<dbReference type="InterPro" id="IPR011074">
    <property type="entry name" value="CRAL/TRIO_N_dom"/>
</dbReference>
<dbReference type="InParanoid" id="A0A316V598"/>
<dbReference type="SUPFAM" id="SSF52087">
    <property type="entry name" value="CRAL/TRIO domain"/>
    <property type="match status" value="1"/>
</dbReference>
<dbReference type="EMBL" id="KZ819605">
    <property type="protein sequence ID" value="PWN32720.1"/>
    <property type="molecule type" value="Genomic_DNA"/>
</dbReference>
<dbReference type="Pfam" id="PF00650">
    <property type="entry name" value="CRAL_TRIO"/>
    <property type="match status" value="1"/>
</dbReference>
<dbReference type="CDD" id="cd00170">
    <property type="entry name" value="SEC14"/>
    <property type="match status" value="1"/>
</dbReference>
<reference evidence="3 4" key="1">
    <citation type="journal article" date="2018" name="Mol. Biol. Evol.">
        <title>Broad Genomic Sampling Reveals a Smut Pathogenic Ancestry of the Fungal Clade Ustilaginomycotina.</title>
        <authorList>
            <person name="Kijpornyongpan T."/>
            <person name="Mondo S.J."/>
            <person name="Barry K."/>
            <person name="Sandor L."/>
            <person name="Lee J."/>
            <person name="Lipzen A."/>
            <person name="Pangilinan J."/>
            <person name="LaButti K."/>
            <person name="Hainaut M."/>
            <person name="Henrissat B."/>
            <person name="Grigoriev I.V."/>
            <person name="Spatafora J.W."/>
            <person name="Aime M.C."/>
        </authorList>
    </citation>
    <scope>NUCLEOTIDE SEQUENCE [LARGE SCALE GENOMIC DNA]</scope>
    <source>
        <strain evidence="3 4">MCA 3882</strain>
    </source>
</reference>
<dbReference type="AlphaFoldDB" id="A0A316V598"/>
<evidence type="ECO:0000256" key="1">
    <source>
        <dbReference type="SAM" id="MobiDB-lite"/>
    </source>
</evidence>
<feature type="domain" description="CRAL-TRIO" evidence="2">
    <location>
        <begin position="184"/>
        <end position="343"/>
    </location>
</feature>
<dbReference type="SMART" id="SM01100">
    <property type="entry name" value="CRAL_TRIO_N"/>
    <property type="match status" value="1"/>
</dbReference>
<gene>
    <name evidence="3" type="ORF">FA14DRAFT_181399</name>
</gene>
<dbReference type="InterPro" id="IPR052432">
    <property type="entry name" value="PITP/CRAL-TRIO"/>
</dbReference>
<evidence type="ECO:0000259" key="2">
    <source>
        <dbReference type="PROSITE" id="PS50191"/>
    </source>
</evidence>
<dbReference type="Gene3D" id="3.40.525.10">
    <property type="entry name" value="CRAL-TRIO lipid binding domain"/>
    <property type="match status" value="1"/>
</dbReference>
<proteinExistence type="predicted"/>
<accession>A0A316V598</accession>
<dbReference type="FunCoup" id="A0A316V598">
    <property type="interactions" value="92"/>
</dbReference>
<dbReference type="RefSeq" id="XP_025353022.1">
    <property type="nucleotide sequence ID" value="XM_025501093.1"/>
</dbReference>
<name>A0A316V598_9BASI</name>
<sequence length="608" mass="69255">MTSALANDGYEEISAQNVRMPEGYVGNLTPSHHEKLQQLWQSFFSVCDRATGTKSKGNAGEVTDWGVDTDAVEKKMGGFSAARNAVKNSGIDRDDSAKDSAQKRMEEGNMEKLLSTYGPEALRNTFWSLCQSDHPDTTMLRFLRARKWDVDRATAMMASTLKWRLDTGVDHMSHNGDLFNDKEIPKYIDQQATGKVYAMGCNVHEQPVCYVHFKKHLIWGQPSASMKKFIICQMESWRLLFVPPNDKMVILFDCTGFGPQSLDMPNFLYVLQCLQSYFPECLAVLYLHNAPWILKQAWQLVKGLLDPVVRSKVVFTSSTEDLQENIPEDRLLEFVGGDVDQKFVWNDPKEGENDSTLNDRDREARWSQHMKLTEAFEEVTRNWISATQGGDKKVTHDLNEKRRTLAKRLRISQFDYEPFWRGKTVHHRNGDLVLTNPGIIQWRYHLKDGTKVRQIIGQRQCKKTLVRELQEIEAGASVDFAEKHTEEMIAHGSWGHWSTMDDLPPKPTGFKDNKLIYDTTAPAYQQVDTVTEAPANPSPNLSTGSKTEVNHEQPYVAKTAPSSRVLEKDNRRSDFVKVSDYKTENTPNGTVKKPKKKFFSNFKGVLAA</sequence>
<dbReference type="PANTHER" id="PTHR46590">
    <property type="entry name" value="PHOSPHATIDYLINOSITOL TRANSFER PROTEIN CSR1-RELATED"/>
    <property type="match status" value="1"/>
</dbReference>
<keyword evidence="4" id="KW-1185">Reference proteome</keyword>
<dbReference type="InterPro" id="IPR036865">
    <property type="entry name" value="CRAL-TRIO_dom_sf"/>
</dbReference>
<dbReference type="OrthoDB" id="43460at2759"/>
<dbReference type="PROSITE" id="PS50191">
    <property type="entry name" value="CRAL_TRIO"/>
    <property type="match status" value="1"/>
</dbReference>
<dbReference type="Proteomes" id="UP000245771">
    <property type="component" value="Unassembled WGS sequence"/>
</dbReference>
<dbReference type="GeneID" id="37022874"/>
<protein>
    <recommendedName>
        <fullName evidence="2">CRAL-TRIO domain-containing protein</fullName>
    </recommendedName>
</protein>
<dbReference type="SMART" id="SM00516">
    <property type="entry name" value="SEC14"/>
    <property type="match status" value="1"/>
</dbReference>
<dbReference type="SUPFAM" id="SSF46938">
    <property type="entry name" value="CRAL/TRIO N-terminal domain"/>
    <property type="match status" value="1"/>
</dbReference>
<organism evidence="3 4">
    <name type="scientific">Meira miltonrushii</name>
    <dbReference type="NCBI Taxonomy" id="1280837"/>
    <lineage>
        <taxon>Eukaryota</taxon>
        <taxon>Fungi</taxon>
        <taxon>Dikarya</taxon>
        <taxon>Basidiomycota</taxon>
        <taxon>Ustilaginomycotina</taxon>
        <taxon>Exobasidiomycetes</taxon>
        <taxon>Exobasidiales</taxon>
        <taxon>Brachybasidiaceae</taxon>
        <taxon>Meira</taxon>
    </lineage>
</organism>
<dbReference type="PANTHER" id="PTHR46590:SF1">
    <property type="entry name" value="PHOSPHATIDYLINOSITOL TRANSFER PROTEIN CSR1"/>
    <property type="match status" value="1"/>
</dbReference>
<dbReference type="InterPro" id="IPR036273">
    <property type="entry name" value="CRAL/TRIO_N_dom_sf"/>
</dbReference>
<dbReference type="InterPro" id="IPR001251">
    <property type="entry name" value="CRAL-TRIO_dom"/>
</dbReference>
<feature type="compositionally biased region" description="Polar residues" evidence="1">
    <location>
        <begin position="538"/>
        <end position="547"/>
    </location>
</feature>
<feature type="region of interest" description="Disordered" evidence="1">
    <location>
        <begin position="532"/>
        <end position="564"/>
    </location>
</feature>